<sequence>MLCSVLLNCPTLRHHIFQQWAALCDWKVLPLDKLVYEIETEQAVGGKRDDLRIVGYRSEDESQTPVLLWTIEIKVQAGIHHSSHESYDEEDEPVEVITESVTQLENYDRWLEAQNVTADRKAGLVLAMPSYTQKVNELIEAGKLKPRWHCLRWTDLGGWIEQQLADKSLPAEEQLLAEHLLGFVLKYLQDPSEMTEHRIDIEDLALIRAYAQQGNACAKRIHNLVSPVLQIFDESGITLFKQTHQKALFRPSVRSVVYGYLKENGKSKPAAELILWAGIHQDQAKVWIEVQPSASISTQVRAVVSDHLEALQSRNPAWQIPAPEESTWRVVHLCKPLAWLLVEDDQPGALAEFVRGGLEDLTVTGVVDAIQAIASPE</sequence>
<organism evidence="1 2">
    <name type="scientific">Blastopirellula marina</name>
    <dbReference type="NCBI Taxonomy" id="124"/>
    <lineage>
        <taxon>Bacteria</taxon>
        <taxon>Pseudomonadati</taxon>
        <taxon>Planctomycetota</taxon>
        <taxon>Planctomycetia</taxon>
        <taxon>Pirellulales</taxon>
        <taxon>Pirellulaceae</taxon>
        <taxon>Blastopirellula</taxon>
    </lineage>
</organism>
<dbReference type="EMBL" id="PUIA01000035">
    <property type="protein sequence ID" value="PQO33289.1"/>
    <property type="molecule type" value="Genomic_DNA"/>
</dbReference>
<dbReference type="AlphaFoldDB" id="A0A2S8FM64"/>
<proteinExistence type="predicted"/>
<gene>
    <name evidence="1" type="ORF">C5Y96_10585</name>
</gene>
<accession>A0A2S8FM64</accession>
<name>A0A2S8FM64_9BACT</name>
<evidence type="ECO:0000313" key="2">
    <source>
        <dbReference type="Proteomes" id="UP000240009"/>
    </source>
</evidence>
<dbReference type="Proteomes" id="UP000240009">
    <property type="component" value="Unassembled WGS sequence"/>
</dbReference>
<protein>
    <submittedName>
        <fullName evidence="1">Uncharacterized protein</fullName>
    </submittedName>
</protein>
<evidence type="ECO:0000313" key="1">
    <source>
        <dbReference type="EMBL" id="PQO33289.1"/>
    </source>
</evidence>
<reference evidence="1 2" key="1">
    <citation type="submission" date="2018-02" db="EMBL/GenBank/DDBJ databases">
        <title>Comparative genomes isolates from brazilian mangrove.</title>
        <authorList>
            <person name="Araujo J.E."/>
            <person name="Taketani R.G."/>
            <person name="Silva M.C.P."/>
            <person name="Loureco M.V."/>
            <person name="Andreote F.D."/>
        </authorList>
    </citation>
    <scope>NUCLEOTIDE SEQUENCE [LARGE SCALE GENOMIC DNA]</scope>
    <source>
        <strain evidence="1 2">HEX-2 MGV</strain>
    </source>
</reference>
<comment type="caution">
    <text evidence="1">The sequence shown here is derived from an EMBL/GenBank/DDBJ whole genome shotgun (WGS) entry which is preliminary data.</text>
</comment>